<dbReference type="KEGG" id="mlo:msl0939"/>
<accession>Q98LP3</accession>
<reference evidence="2 3" key="1">
    <citation type="journal article" date="2000" name="DNA Res.">
        <title>Complete genome structure of the nitrogen-fixing symbiotic bacterium Mesorhizobium loti.</title>
        <authorList>
            <person name="Kaneko T."/>
            <person name="Nakamura Y."/>
            <person name="Sato S."/>
            <person name="Asamizu E."/>
            <person name="Kato T."/>
            <person name="Sasamoto S."/>
            <person name="Watanabe A."/>
            <person name="Idesawa K."/>
            <person name="Ishikawa A."/>
            <person name="Kawashima K."/>
            <person name="Kimura T."/>
            <person name="Kishida Y."/>
            <person name="Kiyokawa C."/>
            <person name="Kohara M."/>
            <person name="Matsumoto M."/>
            <person name="Matsuno A."/>
            <person name="Mochizuki Y."/>
            <person name="Nakayama S."/>
            <person name="Nakazaki N."/>
            <person name="Shimpo S."/>
            <person name="Sugimoto M."/>
            <person name="Takeuchi C."/>
            <person name="Yamada M."/>
            <person name="Tabata S."/>
        </authorList>
    </citation>
    <scope>NUCLEOTIDE SEQUENCE [LARGE SCALE GENOMIC DNA]</scope>
    <source>
        <strain evidence="3">LMG 29417 / CECT 9101 / MAFF 303099</strain>
    </source>
</reference>
<evidence type="ECO:0000256" key="1">
    <source>
        <dbReference type="SAM" id="MobiDB-lite"/>
    </source>
</evidence>
<evidence type="ECO:0000313" key="2">
    <source>
        <dbReference type="EMBL" id="BAB48420.1"/>
    </source>
</evidence>
<feature type="compositionally biased region" description="Basic and acidic residues" evidence="1">
    <location>
        <begin position="10"/>
        <end position="21"/>
    </location>
</feature>
<organism evidence="2 3">
    <name type="scientific">Mesorhizobium japonicum (strain LMG 29417 / CECT 9101 / MAFF 303099)</name>
    <name type="common">Mesorhizobium loti (strain MAFF 303099)</name>
    <dbReference type="NCBI Taxonomy" id="266835"/>
    <lineage>
        <taxon>Bacteria</taxon>
        <taxon>Pseudomonadati</taxon>
        <taxon>Pseudomonadota</taxon>
        <taxon>Alphaproteobacteria</taxon>
        <taxon>Hyphomicrobiales</taxon>
        <taxon>Phyllobacteriaceae</taxon>
        <taxon>Mesorhizobium</taxon>
    </lineage>
</organism>
<proteinExistence type="predicted"/>
<dbReference type="Proteomes" id="UP000000552">
    <property type="component" value="Chromosome"/>
</dbReference>
<dbReference type="AlphaFoldDB" id="Q98LP3"/>
<dbReference type="HOGENOM" id="CLU_2846830_0_0_5"/>
<gene>
    <name evidence="2" type="ordered locus">msl0939</name>
</gene>
<sequence length="65" mass="6978">MLQDGARGLGRGDHPEAEEALKGSAQTATCPVMERRVSESLTHSDMPDSAWVASVIHAKLFALPF</sequence>
<dbReference type="EMBL" id="BA000012">
    <property type="protein sequence ID" value="BAB48420.1"/>
    <property type="molecule type" value="Genomic_DNA"/>
</dbReference>
<name>Q98LP3_RHILO</name>
<evidence type="ECO:0000313" key="3">
    <source>
        <dbReference type="Proteomes" id="UP000000552"/>
    </source>
</evidence>
<feature type="region of interest" description="Disordered" evidence="1">
    <location>
        <begin position="1"/>
        <end position="32"/>
    </location>
</feature>
<protein>
    <submittedName>
        <fullName evidence="2">Msl0939 protein</fullName>
    </submittedName>
</protein>